<accession>A0AA42LL64</accession>
<dbReference type="InterPro" id="IPR016169">
    <property type="entry name" value="FAD-bd_PCMH_sub2"/>
</dbReference>
<comment type="caution">
    <text evidence="4">The sequence shown here is derived from an EMBL/GenBank/DDBJ whole genome shotgun (WGS) entry which is preliminary data.</text>
</comment>
<dbReference type="InterPro" id="IPR006094">
    <property type="entry name" value="Oxid_FAD_bind_N"/>
</dbReference>
<keyword evidence="1" id="KW-0285">Flavoprotein</keyword>
<dbReference type="InterPro" id="IPR016166">
    <property type="entry name" value="FAD-bd_PCMH"/>
</dbReference>
<gene>
    <name evidence="4" type="primary">glcE</name>
    <name evidence="4" type="ORF">N5D41_11325</name>
</gene>
<reference evidence="4" key="1">
    <citation type="submission" date="2022-09" db="EMBL/GenBank/DDBJ databases">
        <title>Intensive care unit water sources are persistently colonized with multi-drug resistant bacteria and are the site of extensive horizontal gene transfer of antibiotic resistance genes.</title>
        <authorList>
            <person name="Diorio-Toth L."/>
        </authorList>
    </citation>
    <scope>NUCLEOTIDE SEQUENCE</scope>
    <source>
        <strain evidence="4">GD03863</strain>
    </source>
</reference>
<dbReference type="AlphaFoldDB" id="A0AA42LL64"/>
<dbReference type="InterPro" id="IPR016164">
    <property type="entry name" value="FAD-linked_Oxase-like_C"/>
</dbReference>
<name>A0AA42LL64_9GAMM</name>
<sequence>MNDQDASDRLVDTVRSALNSRTPVYIRGGKSKRFLHQAHQATELDSRDHSGILHLDAERMTIRARAGTLLAELNQALNGKGLTLAFEPPSFAPTATVGGMVACGLAGPRQPWAGAVGKHLLGGRLIDGLGRQRGFGIDATESILVGNPSQLLAGSLGELGLFTEICLKVRAKPACSRTLRLEIERGFALSLMRKWRLCASPISAFCHTGDALYLRLEGSAATVRKASDQLGGLEANANFWEELREHQLGFFRDPRPLWRLSLPEDAPLSPELPGAILLDWCGAQRWLKSDAPAAAVRRLAERLGGYASGFTPGATELPLRHNPTTRSQPFLELKEHLDPHRLFGTLAD</sequence>
<organism evidence="4 5">
    <name type="scientific">Ectopseudomonas toyotomiensis</name>
    <dbReference type="NCBI Taxonomy" id="554344"/>
    <lineage>
        <taxon>Bacteria</taxon>
        <taxon>Pseudomonadati</taxon>
        <taxon>Pseudomonadota</taxon>
        <taxon>Gammaproteobacteria</taxon>
        <taxon>Pseudomonadales</taxon>
        <taxon>Pseudomonadaceae</taxon>
        <taxon>Ectopseudomonas</taxon>
    </lineage>
</organism>
<dbReference type="GO" id="GO:0019154">
    <property type="term" value="F:glycolate dehydrogenase activity"/>
    <property type="evidence" value="ECO:0007669"/>
    <property type="project" value="UniProtKB-EC"/>
</dbReference>
<dbReference type="GO" id="GO:0071949">
    <property type="term" value="F:FAD binding"/>
    <property type="evidence" value="ECO:0007669"/>
    <property type="project" value="InterPro"/>
</dbReference>
<evidence type="ECO:0000313" key="5">
    <source>
        <dbReference type="Proteomes" id="UP001161137"/>
    </source>
</evidence>
<dbReference type="Gene3D" id="3.30.465.10">
    <property type="match status" value="1"/>
</dbReference>
<dbReference type="SUPFAM" id="SSF55103">
    <property type="entry name" value="FAD-linked oxidases, C-terminal domain"/>
    <property type="match status" value="1"/>
</dbReference>
<dbReference type="EC" id="1.1.99.14" evidence="4"/>
<dbReference type="Proteomes" id="UP001161137">
    <property type="component" value="Unassembled WGS sequence"/>
</dbReference>
<dbReference type="EMBL" id="JAOCDH010000011">
    <property type="protein sequence ID" value="MDH0702078.1"/>
    <property type="molecule type" value="Genomic_DNA"/>
</dbReference>
<dbReference type="InterPro" id="IPR036318">
    <property type="entry name" value="FAD-bd_PCMH-like_sf"/>
</dbReference>
<evidence type="ECO:0000256" key="2">
    <source>
        <dbReference type="ARBA" id="ARBA00022827"/>
    </source>
</evidence>
<evidence type="ECO:0000313" key="4">
    <source>
        <dbReference type="EMBL" id="MDH0702078.1"/>
    </source>
</evidence>
<dbReference type="PROSITE" id="PS51387">
    <property type="entry name" value="FAD_PCMH"/>
    <property type="match status" value="1"/>
</dbReference>
<feature type="domain" description="FAD-binding PCMH-type" evidence="3">
    <location>
        <begin position="1"/>
        <end position="172"/>
    </location>
</feature>
<evidence type="ECO:0000259" key="3">
    <source>
        <dbReference type="PROSITE" id="PS51387"/>
    </source>
</evidence>
<dbReference type="NCBIfam" id="NF008439">
    <property type="entry name" value="PRK11282.1"/>
    <property type="match status" value="1"/>
</dbReference>
<proteinExistence type="predicted"/>
<dbReference type="PANTHER" id="PTHR11748:SF103">
    <property type="entry name" value="GLYCOLATE OXIDASE SUBUNIT GLCE"/>
    <property type="match status" value="1"/>
</dbReference>
<evidence type="ECO:0000256" key="1">
    <source>
        <dbReference type="ARBA" id="ARBA00022630"/>
    </source>
</evidence>
<keyword evidence="4" id="KW-0560">Oxidoreductase</keyword>
<dbReference type="SUPFAM" id="SSF56176">
    <property type="entry name" value="FAD-binding/transporter-associated domain-like"/>
    <property type="match status" value="1"/>
</dbReference>
<dbReference type="Pfam" id="PF01565">
    <property type="entry name" value="FAD_binding_4"/>
    <property type="match status" value="1"/>
</dbReference>
<dbReference type="RefSeq" id="WP_100548556.1">
    <property type="nucleotide sequence ID" value="NZ_JACFYY010000012.1"/>
</dbReference>
<protein>
    <submittedName>
        <fullName evidence="4">Glycolate oxidase subunit GlcE</fullName>
        <ecNumber evidence="4">1.1.99.14</ecNumber>
    </submittedName>
</protein>
<dbReference type="PANTHER" id="PTHR11748">
    <property type="entry name" value="D-LACTATE DEHYDROGENASE"/>
    <property type="match status" value="1"/>
</dbReference>
<keyword evidence="2" id="KW-0274">FAD</keyword>